<comment type="caution">
    <text evidence="1">The sequence shown here is derived from an EMBL/GenBank/DDBJ whole genome shotgun (WGS) entry which is preliminary data.</text>
</comment>
<gene>
    <name evidence="1" type="ORF">LCGC14_0943900</name>
</gene>
<accession>A0A0F9P5C1</accession>
<organism evidence="1">
    <name type="scientific">marine sediment metagenome</name>
    <dbReference type="NCBI Taxonomy" id="412755"/>
    <lineage>
        <taxon>unclassified sequences</taxon>
        <taxon>metagenomes</taxon>
        <taxon>ecological metagenomes</taxon>
    </lineage>
</organism>
<name>A0A0F9P5C1_9ZZZZ</name>
<dbReference type="AlphaFoldDB" id="A0A0F9P5C1"/>
<sequence>MKKKPSLIFSILMNVLSNLEVNEEYSINEISEKTGLHWQTVNEYLRTLTHLLDFSPKIKINNNNKIQIQKKSEFFDNLSVGQRILVTLYESKSFDEKSSMRIRKVFPNPIVEVFLEKLTAKQQIKKISEEEKYFITKQGKIVVISLYSELTNKIFNFDEIVDEKIQNEVHSEAIDKLNSKFNIIINQNKEILIQNSMLVMLFLGKLGYNPEKPYGKASEFFMESSTSGDSFSDVFSNVQKRFSLQTDQEININIKTSDKVSSNYDYYEFGEIYKEISGRLKRKEKMKHNEDIR</sequence>
<proteinExistence type="predicted"/>
<protein>
    <submittedName>
        <fullName evidence="1">Uncharacterized protein</fullName>
    </submittedName>
</protein>
<reference evidence="1" key="1">
    <citation type="journal article" date="2015" name="Nature">
        <title>Complex archaea that bridge the gap between prokaryotes and eukaryotes.</title>
        <authorList>
            <person name="Spang A."/>
            <person name="Saw J.H."/>
            <person name="Jorgensen S.L."/>
            <person name="Zaremba-Niedzwiedzka K."/>
            <person name="Martijn J."/>
            <person name="Lind A.E."/>
            <person name="van Eijk R."/>
            <person name="Schleper C."/>
            <person name="Guy L."/>
            <person name="Ettema T.J."/>
        </authorList>
    </citation>
    <scope>NUCLEOTIDE SEQUENCE</scope>
</reference>
<dbReference type="EMBL" id="LAZR01003318">
    <property type="protein sequence ID" value="KKN19617.1"/>
    <property type="molecule type" value="Genomic_DNA"/>
</dbReference>
<evidence type="ECO:0000313" key="1">
    <source>
        <dbReference type="EMBL" id="KKN19617.1"/>
    </source>
</evidence>